<dbReference type="STRING" id="1531966.A0A0A1TRK0"/>
<dbReference type="EMBL" id="CDHN01000006">
    <property type="protein sequence ID" value="CEJ93927.1"/>
    <property type="molecule type" value="Genomic_DNA"/>
</dbReference>
<feature type="region of interest" description="Disordered" evidence="1">
    <location>
        <begin position="758"/>
        <end position="795"/>
    </location>
</feature>
<feature type="compositionally biased region" description="Acidic residues" evidence="1">
    <location>
        <begin position="205"/>
        <end position="214"/>
    </location>
</feature>
<organism evidence="2 3">
    <name type="scientific">[Torrubiella] hemipterigena</name>
    <dbReference type="NCBI Taxonomy" id="1531966"/>
    <lineage>
        <taxon>Eukaryota</taxon>
        <taxon>Fungi</taxon>
        <taxon>Dikarya</taxon>
        <taxon>Ascomycota</taxon>
        <taxon>Pezizomycotina</taxon>
        <taxon>Sordariomycetes</taxon>
        <taxon>Hypocreomycetidae</taxon>
        <taxon>Hypocreales</taxon>
        <taxon>Clavicipitaceae</taxon>
        <taxon>Clavicipitaceae incertae sedis</taxon>
        <taxon>'Torrubiella' clade</taxon>
    </lineage>
</organism>
<dbReference type="OrthoDB" id="5401106at2759"/>
<protein>
    <recommendedName>
        <fullName evidence="4">Gastric mucin-like protein</fullName>
    </recommendedName>
</protein>
<dbReference type="Proteomes" id="UP000039046">
    <property type="component" value="Unassembled WGS sequence"/>
</dbReference>
<feature type="region of interest" description="Disordered" evidence="1">
    <location>
        <begin position="199"/>
        <end position="238"/>
    </location>
</feature>
<feature type="region of interest" description="Disordered" evidence="1">
    <location>
        <begin position="329"/>
        <end position="351"/>
    </location>
</feature>
<feature type="compositionally biased region" description="Pro residues" evidence="1">
    <location>
        <begin position="474"/>
        <end position="489"/>
    </location>
</feature>
<evidence type="ECO:0000313" key="3">
    <source>
        <dbReference type="Proteomes" id="UP000039046"/>
    </source>
</evidence>
<evidence type="ECO:0000313" key="2">
    <source>
        <dbReference type="EMBL" id="CEJ93927.1"/>
    </source>
</evidence>
<keyword evidence="3" id="KW-1185">Reference proteome</keyword>
<proteinExistence type="predicted"/>
<feature type="compositionally biased region" description="Polar residues" evidence="1">
    <location>
        <begin position="758"/>
        <end position="768"/>
    </location>
</feature>
<evidence type="ECO:0008006" key="4">
    <source>
        <dbReference type="Google" id="ProtNLM"/>
    </source>
</evidence>
<dbReference type="AlphaFoldDB" id="A0A0A1TRK0"/>
<reference evidence="2 3" key="1">
    <citation type="journal article" date="2015" name="Genome Announc.">
        <title>Draft Genome Sequence and Gene Annotation of the Entomopathogenic Fungus Verticillium hemipterigenum.</title>
        <authorList>
            <person name="Horn F."/>
            <person name="Habel A."/>
            <person name="Scharf D.H."/>
            <person name="Dworschak J."/>
            <person name="Brakhage A.A."/>
            <person name="Guthke R."/>
            <person name="Hertweck C."/>
            <person name="Linde J."/>
        </authorList>
    </citation>
    <scope>NUCLEOTIDE SEQUENCE [LARGE SCALE GENOMIC DNA]</scope>
</reference>
<feature type="compositionally biased region" description="Basic and acidic residues" evidence="1">
    <location>
        <begin position="772"/>
        <end position="784"/>
    </location>
</feature>
<name>A0A0A1TRK0_9HYPO</name>
<feature type="region of interest" description="Disordered" evidence="1">
    <location>
        <begin position="382"/>
        <end position="414"/>
    </location>
</feature>
<dbReference type="HOGENOM" id="CLU_006328_0_0_1"/>
<evidence type="ECO:0000256" key="1">
    <source>
        <dbReference type="SAM" id="MobiDB-lite"/>
    </source>
</evidence>
<gene>
    <name evidence="2" type="ORF">VHEMI09487</name>
</gene>
<accession>A0A0A1TRK0</accession>
<sequence>MERDGIGAKGSFGNIIAVEGRHQLVSTQLQLLPHSPQILVLPSIEAYLDYDELRQPSKPRTHLTRIRDALTKRNEEAAEFIRGASRVDKRLVFLVGGSATAQTLCLKALMKYETEGNRQDAEAILRTLFDGHTRRSSSKVQGISVIAAKPRKRIEKPEPKDPILKAMLAADALDRKTADLQESTDLDLTLPGRSRSLSLPILGFSEDDNSDGEGEMTPVPMPKKEPPPVPSKKASDSTLKRPTFAVINYDSPSNVASDKDHVDIDPAQGPSERPSIHLTVTTSGDAVSPMSDAFSIATSDGIEYGQASVLNLNDTPIEETDGLGSMLEPGHLTDGPRTAPTIGSKSESKRPMSCILVTDNVDPRSSRLQSIDQPRTILVKSKQPVVRISPVPKSKKKPSISEGGERRPKRRSSATQRFPCFADLVLYLSEGTSDDILETALGICRSSVALPTHPSPNGSPTLSKRESCKTPSPSGIPRPPTPVQTPPPADEGRHKFHHMSVLDTQTPVAIQNSIRSVLSTYFPPHSQGYRQCPFHFLPDLDEFWQPIFGDEVDSDATESRSLKQILAISRDPDVSKERSSRLFKLLECSATKGSQTGRCTRLDLRYLMATTIQAFKPQPHSTHTLDDPFRNPVLLAILILPQLERYLSVHSDIRYLLLEHSPQHLPTVLALQKLAGLDFVKVAQVVNAIDDNKSPFKQLDLVDPANLDDNKSVMSIHSSLAAYSDDSTSNANYLINATASVDDVSDFAGVIWNLNDTSQRPSSKQAKQASMRKAERSASRRDLAPPRQTRHPIRFPSGIVGLSTFFASSPVPTNGPPSPTPSLPESIHTARRSLRVRPSQRPFHKRSVTDDGLSLSNFDLYEEESDYDIEEERRLMPLFMHQKPRTVDTRKALKFLGIE</sequence>
<feature type="region of interest" description="Disordered" evidence="1">
    <location>
        <begin position="448"/>
        <end position="494"/>
    </location>
</feature>
<feature type="region of interest" description="Disordered" evidence="1">
    <location>
        <begin position="250"/>
        <end position="276"/>
    </location>
</feature>